<dbReference type="InterPro" id="IPR050158">
    <property type="entry name" value="Ubiquitin_ubiquitin-like"/>
</dbReference>
<dbReference type="InterPro" id="IPR000626">
    <property type="entry name" value="Ubiquitin-like_dom"/>
</dbReference>
<dbReference type="Gene3D" id="3.10.20.90">
    <property type="entry name" value="Phosphatidylinositol 3-kinase Catalytic Subunit, Chain A, domain 1"/>
    <property type="match status" value="2"/>
</dbReference>
<reference evidence="2" key="1">
    <citation type="submission" date="2021-06" db="EMBL/GenBank/DDBJ databases">
        <authorList>
            <person name="Kallberg Y."/>
            <person name="Tangrot J."/>
            <person name="Rosling A."/>
        </authorList>
    </citation>
    <scope>NUCLEOTIDE SEQUENCE</scope>
    <source>
        <strain evidence="2">UK204</strain>
    </source>
</reference>
<dbReference type="OrthoDB" id="428577at2759"/>
<dbReference type="PRINTS" id="PR00348">
    <property type="entry name" value="UBIQUITIN"/>
</dbReference>
<dbReference type="PANTHER" id="PTHR10666">
    <property type="entry name" value="UBIQUITIN"/>
    <property type="match status" value="1"/>
</dbReference>
<dbReference type="Proteomes" id="UP000789570">
    <property type="component" value="Unassembled WGS sequence"/>
</dbReference>
<dbReference type="EMBL" id="CAJVPQ010012593">
    <property type="protein sequence ID" value="CAG8732292.1"/>
    <property type="molecule type" value="Genomic_DNA"/>
</dbReference>
<organism evidence="2 3">
    <name type="scientific">Funneliformis caledonium</name>
    <dbReference type="NCBI Taxonomy" id="1117310"/>
    <lineage>
        <taxon>Eukaryota</taxon>
        <taxon>Fungi</taxon>
        <taxon>Fungi incertae sedis</taxon>
        <taxon>Mucoromycota</taxon>
        <taxon>Glomeromycotina</taxon>
        <taxon>Glomeromycetes</taxon>
        <taxon>Glomerales</taxon>
        <taxon>Glomeraceae</taxon>
        <taxon>Funneliformis</taxon>
    </lineage>
</organism>
<dbReference type="SUPFAM" id="SSF54236">
    <property type="entry name" value="Ubiquitin-like"/>
    <property type="match status" value="2"/>
</dbReference>
<evidence type="ECO:0000259" key="1">
    <source>
        <dbReference type="PROSITE" id="PS50053"/>
    </source>
</evidence>
<dbReference type="CDD" id="cd17039">
    <property type="entry name" value="Ubl_ubiquitin_like"/>
    <property type="match status" value="2"/>
</dbReference>
<gene>
    <name evidence="2" type="ORF">FCALED_LOCUS15062</name>
</gene>
<protein>
    <submittedName>
        <fullName evidence="2">12714_t:CDS:1</fullName>
    </submittedName>
</protein>
<dbReference type="Pfam" id="PF00240">
    <property type="entry name" value="ubiquitin"/>
    <property type="match status" value="2"/>
</dbReference>
<dbReference type="PROSITE" id="PS50053">
    <property type="entry name" value="UBIQUITIN_2"/>
    <property type="match status" value="2"/>
</dbReference>
<feature type="domain" description="Ubiquitin-like" evidence="1">
    <location>
        <begin position="80"/>
        <end position="159"/>
    </location>
</feature>
<accession>A0A9N9IDC8</accession>
<sequence>MVKFMISPILFGDITLQLEICSDDTIHQLKQKIESKFNINTDDQELFLGEKKLEDIRTVNYYKIFTDEKVRIVRKAEGFMQVYIVSALTAQAGKSTTIILKKSDTVLELKKKYFEKSLIPVEEQTLIINNHQLENDKLLSEYEIKDGMKIYLVRRLRGGFYLV</sequence>
<evidence type="ECO:0000313" key="3">
    <source>
        <dbReference type="Proteomes" id="UP000789570"/>
    </source>
</evidence>
<dbReference type="SMART" id="SM00213">
    <property type="entry name" value="UBQ"/>
    <property type="match status" value="2"/>
</dbReference>
<evidence type="ECO:0000313" key="2">
    <source>
        <dbReference type="EMBL" id="CAG8732292.1"/>
    </source>
</evidence>
<comment type="caution">
    <text evidence="2">The sequence shown here is derived from an EMBL/GenBank/DDBJ whole genome shotgun (WGS) entry which is preliminary data.</text>
</comment>
<dbReference type="AlphaFoldDB" id="A0A9N9IDC8"/>
<dbReference type="InterPro" id="IPR019956">
    <property type="entry name" value="Ubiquitin_dom"/>
</dbReference>
<feature type="domain" description="Ubiquitin-like" evidence="1">
    <location>
        <begin position="1"/>
        <end position="79"/>
    </location>
</feature>
<dbReference type="InterPro" id="IPR029071">
    <property type="entry name" value="Ubiquitin-like_domsf"/>
</dbReference>
<keyword evidence="3" id="KW-1185">Reference proteome</keyword>
<proteinExistence type="predicted"/>
<name>A0A9N9IDC8_9GLOM</name>